<dbReference type="InterPro" id="IPR036291">
    <property type="entry name" value="NAD(P)-bd_dom_sf"/>
</dbReference>
<evidence type="ECO:0000313" key="3">
    <source>
        <dbReference type="Proteomes" id="UP000061569"/>
    </source>
</evidence>
<dbReference type="InterPro" id="IPR052711">
    <property type="entry name" value="Zinc_ADH-like"/>
</dbReference>
<dbReference type="KEGG" id="lez:GLE_0776"/>
<gene>
    <name evidence="2" type="ORF">GLE_0776</name>
</gene>
<dbReference type="InterPro" id="IPR020843">
    <property type="entry name" value="ER"/>
</dbReference>
<evidence type="ECO:0000259" key="1">
    <source>
        <dbReference type="SMART" id="SM00829"/>
    </source>
</evidence>
<sequence length="336" mass="35109">MDAFQLHGTTLDSLRRVERPEPRPGPGQVRIRVAAASVNYRDYALATGRYQADLPRPFVPLSDGVGRIDALGAGVAGWAVGERVLGHYTTAWLDGPFRSANHLSKLGGPLDGWLARWIVLPADAIARVPAALDDASAATLPVSGLTAWSALRTLELAPGASVLVQGSGSVSLTALQLAAARGLDVIATSGDAAKAQRLRELGARAVIDYRNTPDLAAAVRGLTGGRGVDGIVDVVGGPQFLNLLNAAVDNAHIAVIGFLDSMNVDGNLIGPIMARQLNIHGVSVGSLRDLRAFLDEVDARGIAPVVGERFAFERGADAIASIADRRGFGKPVVLFD</sequence>
<reference evidence="2 3" key="1">
    <citation type="submission" date="2015-11" db="EMBL/GenBank/DDBJ databases">
        <title>Genome sequences of Lysobacter enzymogenes strain C3 and Lysobacter antibioticus ATCC 29479.</title>
        <authorList>
            <person name="Kobayashi D.Y."/>
        </authorList>
    </citation>
    <scope>NUCLEOTIDE SEQUENCE [LARGE SCALE GENOMIC DNA]</scope>
    <source>
        <strain evidence="2 3">C3</strain>
    </source>
</reference>
<evidence type="ECO:0000313" key="2">
    <source>
        <dbReference type="EMBL" id="ALN56134.1"/>
    </source>
</evidence>
<dbReference type="SUPFAM" id="SSF51735">
    <property type="entry name" value="NAD(P)-binding Rossmann-fold domains"/>
    <property type="match status" value="1"/>
</dbReference>
<dbReference type="InterPro" id="IPR013149">
    <property type="entry name" value="ADH-like_C"/>
</dbReference>
<dbReference type="AlphaFoldDB" id="A0A0S2DCA2"/>
<dbReference type="EMBL" id="CP013140">
    <property type="protein sequence ID" value="ALN56134.1"/>
    <property type="molecule type" value="Genomic_DNA"/>
</dbReference>
<dbReference type="OrthoDB" id="9787435at2"/>
<dbReference type="Proteomes" id="UP000061569">
    <property type="component" value="Chromosome"/>
</dbReference>
<organism evidence="2 3">
    <name type="scientific">Lysobacter enzymogenes</name>
    <dbReference type="NCBI Taxonomy" id="69"/>
    <lineage>
        <taxon>Bacteria</taxon>
        <taxon>Pseudomonadati</taxon>
        <taxon>Pseudomonadota</taxon>
        <taxon>Gammaproteobacteria</taxon>
        <taxon>Lysobacterales</taxon>
        <taxon>Lysobacteraceae</taxon>
        <taxon>Lysobacter</taxon>
    </lineage>
</organism>
<dbReference type="Pfam" id="PF00107">
    <property type="entry name" value="ADH_zinc_N"/>
    <property type="match status" value="1"/>
</dbReference>
<dbReference type="Pfam" id="PF08240">
    <property type="entry name" value="ADH_N"/>
    <property type="match status" value="1"/>
</dbReference>
<accession>A0A0S2DCA2</accession>
<dbReference type="InterPro" id="IPR011032">
    <property type="entry name" value="GroES-like_sf"/>
</dbReference>
<dbReference type="PANTHER" id="PTHR45033">
    <property type="match status" value="1"/>
</dbReference>
<dbReference type="Gene3D" id="3.40.50.720">
    <property type="entry name" value="NAD(P)-binding Rossmann-like Domain"/>
    <property type="match status" value="1"/>
</dbReference>
<dbReference type="STRING" id="69.GLE_0776"/>
<name>A0A0S2DCA2_LYSEN</name>
<dbReference type="GO" id="GO:0016491">
    <property type="term" value="F:oxidoreductase activity"/>
    <property type="evidence" value="ECO:0007669"/>
    <property type="project" value="InterPro"/>
</dbReference>
<dbReference type="CDD" id="cd08276">
    <property type="entry name" value="MDR7"/>
    <property type="match status" value="1"/>
</dbReference>
<dbReference type="SUPFAM" id="SSF50129">
    <property type="entry name" value="GroES-like"/>
    <property type="match status" value="1"/>
</dbReference>
<dbReference type="PATRIC" id="fig|69.6.peg.765"/>
<proteinExistence type="predicted"/>
<dbReference type="InterPro" id="IPR013154">
    <property type="entry name" value="ADH-like_N"/>
</dbReference>
<dbReference type="Gene3D" id="3.90.180.10">
    <property type="entry name" value="Medium-chain alcohol dehydrogenases, catalytic domain"/>
    <property type="match status" value="1"/>
</dbReference>
<feature type="domain" description="Enoyl reductase (ER)" evidence="1">
    <location>
        <begin position="9"/>
        <end position="333"/>
    </location>
</feature>
<dbReference type="SMART" id="SM00829">
    <property type="entry name" value="PKS_ER"/>
    <property type="match status" value="1"/>
</dbReference>
<protein>
    <submittedName>
        <fullName evidence="2">Oxidoreductase, zinc-binding dehydrogenase family</fullName>
    </submittedName>
</protein>
<dbReference type="PANTHER" id="PTHR45033:SF2">
    <property type="entry name" value="ZINC-TYPE ALCOHOL DEHYDROGENASE-LIKE PROTEIN C1773.06C"/>
    <property type="match status" value="1"/>
</dbReference>